<evidence type="ECO:0000313" key="11">
    <source>
        <dbReference type="EMBL" id="EDP16915.1"/>
    </source>
</evidence>
<dbReference type="SUPFAM" id="SSF51445">
    <property type="entry name" value="(Trans)glycosidases"/>
    <property type="match status" value="1"/>
</dbReference>
<organism evidence="11 12">
    <name type="scientific">Enterocloster bolteae (strain ATCC BAA-613 / DSM 15670 / CCUG 46953 / JCM 12243 / WAL 16351)</name>
    <name type="common">Clostridium bolteae</name>
    <dbReference type="NCBI Taxonomy" id="411902"/>
    <lineage>
        <taxon>Bacteria</taxon>
        <taxon>Bacillati</taxon>
        <taxon>Bacillota</taxon>
        <taxon>Clostridia</taxon>
        <taxon>Lachnospirales</taxon>
        <taxon>Lachnospiraceae</taxon>
        <taxon>Enterocloster</taxon>
    </lineage>
</organism>
<sequence>MESSQNIKQDNACKKEHIDMKRESGILLSITSLPSKYGIGCFSKEAYEFVDRLKEAGQSYWQILPLGPTSYGDSPYQSFSTFAGNPYFISLEDLIQEGVLTEEECSRADFGSRPDFVDYAKVYEERYPLLRKAYERSSISLDPEFRKFRDENRWWLQDYALFMAVKARFKGTAWTRWAQDIRLRWQNALDYYRRELYYDIEFHQYLQFKFSQQWKKLKSYANANGIRIIGDIPIYVAMDSADTWAHPELFELDRDNIPTAVAGCPPDGFSATGQLWGNPLYRWEYHRSTGYEWWLARLAYCYKLYDVVRIDHFRGFDQYYSIPAGSGTAVGGHWEQGPGIGFFHTVRSALGEKEIIAEDLGYVTDSVRQLVKDSGFPGMKVLEFAFDSRDSGCASDYLPHNYPENCVAYTGTHDNETIKGWYASITAQERKLARDYLCDSCTPASRLHMSFISLIMRSQARMCIIPLQDYMGLDNDCRINTPSTVGTNWRWRLLPGQMSDPLVKTISSVTLRYGRWNW</sequence>
<dbReference type="GO" id="GO:0005975">
    <property type="term" value="P:carbohydrate metabolic process"/>
    <property type="evidence" value="ECO:0007669"/>
    <property type="project" value="InterPro"/>
</dbReference>
<dbReference type="NCBIfam" id="NF011080">
    <property type="entry name" value="PRK14508.1-3"/>
    <property type="match status" value="1"/>
</dbReference>
<protein>
    <recommendedName>
        <fullName evidence="4 10">4-alpha-glucanotransferase</fullName>
        <ecNumber evidence="3 10">2.4.1.25</ecNumber>
    </recommendedName>
    <alternativeName>
        <fullName evidence="8 10">Amylomaltase</fullName>
    </alternativeName>
    <alternativeName>
        <fullName evidence="9 10">Disproportionating enzyme</fullName>
    </alternativeName>
</protein>
<keyword evidence="6 10" id="KW-0808">Transferase</keyword>
<evidence type="ECO:0000256" key="7">
    <source>
        <dbReference type="ARBA" id="ARBA00023277"/>
    </source>
</evidence>
<reference evidence="11 12" key="1">
    <citation type="submission" date="2007-08" db="EMBL/GenBank/DDBJ databases">
        <authorList>
            <person name="Fulton L."/>
            <person name="Clifton S."/>
            <person name="Fulton B."/>
            <person name="Xu J."/>
            <person name="Minx P."/>
            <person name="Pepin K.H."/>
            <person name="Johnson M."/>
            <person name="Thiruvilangam P."/>
            <person name="Bhonagiri V."/>
            <person name="Nash W.E."/>
            <person name="Mardis E.R."/>
            <person name="Wilson R.K."/>
        </authorList>
    </citation>
    <scope>NUCLEOTIDE SEQUENCE [LARGE SCALE GENOMIC DNA]</scope>
    <source>
        <strain evidence="12">ATCC BAA-613 / DSM 15670 / CCUG 46953 / JCM 12243 / WAL 16351</strain>
    </source>
</reference>
<keyword evidence="5 10" id="KW-0328">Glycosyltransferase</keyword>
<evidence type="ECO:0000256" key="3">
    <source>
        <dbReference type="ARBA" id="ARBA00012560"/>
    </source>
</evidence>
<evidence type="ECO:0000256" key="5">
    <source>
        <dbReference type="ARBA" id="ARBA00022676"/>
    </source>
</evidence>
<evidence type="ECO:0000256" key="10">
    <source>
        <dbReference type="RuleBase" id="RU361207"/>
    </source>
</evidence>
<accession>A8RQU5</accession>
<reference evidence="11 12" key="2">
    <citation type="submission" date="2007-09" db="EMBL/GenBank/DDBJ databases">
        <title>Draft genome sequence of Clostridium bolteae (ATCC BAA-613).</title>
        <authorList>
            <person name="Sudarsanam P."/>
            <person name="Ley R."/>
            <person name="Guruge J."/>
            <person name="Turnbaugh P.J."/>
            <person name="Mahowald M."/>
            <person name="Liep D."/>
            <person name="Gordon J."/>
        </authorList>
    </citation>
    <scope>NUCLEOTIDE SEQUENCE [LARGE SCALE GENOMIC DNA]</scope>
    <source>
        <strain evidence="12">ATCC BAA-613 / DSM 15670 / CCUG 46953 / JCM 12243 / WAL 16351</strain>
    </source>
</reference>
<dbReference type="RefSeq" id="WP_007036779.1">
    <property type="nucleotide sequence ID" value="NZ_DS480683.1"/>
</dbReference>
<proteinExistence type="inferred from homology"/>
<dbReference type="HOGENOM" id="CLU_014132_1_0_9"/>
<dbReference type="eggNOG" id="COG1640">
    <property type="taxonomic scope" value="Bacteria"/>
</dbReference>
<dbReference type="GO" id="GO:0004134">
    <property type="term" value="F:4-alpha-glucanotransferase activity"/>
    <property type="evidence" value="ECO:0007669"/>
    <property type="project" value="UniProtKB-EC"/>
</dbReference>
<dbReference type="AlphaFoldDB" id="A8RQU5"/>
<dbReference type="PaxDb" id="411902-CLOBOL_02829"/>
<gene>
    <name evidence="11" type="ORF">CLOBOL_02829</name>
</gene>
<dbReference type="EMBL" id="ABCC02000026">
    <property type="protein sequence ID" value="EDP16915.1"/>
    <property type="molecule type" value="Genomic_DNA"/>
</dbReference>
<evidence type="ECO:0000256" key="4">
    <source>
        <dbReference type="ARBA" id="ARBA00020295"/>
    </source>
</evidence>
<dbReference type="CAZy" id="GH77">
    <property type="family name" value="Glycoside Hydrolase Family 77"/>
</dbReference>
<comment type="similarity">
    <text evidence="2 10">Belongs to the disproportionating enzyme family.</text>
</comment>
<keyword evidence="7 10" id="KW-0119">Carbohydrate metabolism</keyword>
<dbReference type="PANTHER" id="PTHR32438">
    <property type="entry name" value="4-ALPHA-GLUCANOTRANSFERASE DPE1, CHLOROPLASTIC/AMYLOPLASTIC"/>
    <property type="match status" value="1"/>
</dbReference>
<name>A8RQU5_ENTBW</name>
<dbReference type="InterPro" id="IPR017853">
    <property type="entry name" value="GH"/>
</dbReference>
<evidence type="ECO:0000256" key="1">
    <source>
        <dbReference type="ARBA" id="ARBA00000439"/>
    </source>
</evidence>
<evidence type="ECO:0000313" key="12">
    <source>
        <dbReference type="Proteomes" id="UP000005396"/>
    </source>
</evidence>
<comment type="caution">
    <text evidence="11">The sequence shown here is derived from an EMBL/GenBank/DDBJ whole genome shotgun (WGS) entry which is preliminary data.</text>
</comment>
<dbReference type="Proteomes" id="UP000005396">
    <property type="component" value="Unassembled WGS sequence"/>
</dbReference>
<dbReference type="InterPro" id="IPR003385">
    <property type="entry name" value="Glyco_hydro_77"/>
</dbReference>
<dbReference type="NCBIfam" id="TIGR00217">
    <property type="entry name" value="malQ"/>
    <property type="match status" value="1"/>
</dbReference>
<comment type="catalytic activity">
    <reaction evidence="1 10">
        <text>Transfers a segment of a (1-&gt;4)-alpha-D-glucan to a new position in an acceptor, which may be glucose or a (1-&gt;4)-alpha-D-glucan.</text>
        <dbReference type="EC" id="2.4.1.25"/>
    </reaction>
</comment>
<dbReference type="Gene3D" id="3.20.20.80">
    <property type="entry name" value="Glycosidases"/>
    <property type="match status" value="1"/>
</dbReference>
<evidence type="ECO:0000256" key="2">
    <source>
        <dbReference type="ARBA" id="ARBA00005684"/>
    </source>
</evidence>
<evidence type="ECO:0000256" key="6">
    <source>
        <dbReference type="ARBA" id="ARBA00022679"/>
    </source>
</evidence>
<evidence type="ECO:0000256" key="8">
    <source>
        <dbReference type="ARBA" id="ARBA00031423"/>
    </source>
</evidence>
<evidence type="ECO:0000256" key="9">
    <source>
        <dbReference type="ARBA" id="ARBA00031501"/>
    </source>
</evidence>
<dbReference type="PANTHER" id="PTHR32438:SF5">
    <property type="entry name" value="4-ALPHA-GLUCANOTRANSFERASE DPE1, CHLOROPLASTIC_AMYLOPLASTIC"/>
    <property type="match status" value="1"/>
</dbReference>
<dbReference type="Pfam" id="PF02446">
    <property type="entry name" value="Glyco_hydro_77"/>
    <property type="match status" value="1"/>
</dbReference>
<dbReference type="EC" id="2.4.1.25" evidence="3 10"/>